<proteinExistence type="predicted"/>
<evidence type="ECO:0008006" key="3">
    <source>
        <dbReference type="Google" id="ProtNLM"/>
    </source>
</evidence>
<dbReference type="InterPro" id="IPR010064">
    <property type="entry name" value="HK97-gp10_tail"/>
</dbReference>
<name>A0A969PT68_9BACI</name>
<accession>A0A969PT68</accession>
<dbReference type="Proteomes" id="UP000752012">
    <property type="component" value="Unassembled WGS sequence"/>
</dbReference>
<keyword evidence="2" id="KW-1185">Reference proteome</keyword>
<sequence length="95" mass="10931">MNRQISNVVRLHGIALNRRMVKNANFVKGYSTGDTRRSIRMELKDGGMTAVVKPSTDYSPYLEYGTRFMAAQPFVRPSFDVESQLFIEDLRKLIE</sequence>
<reference evidence="1 2" key="1">
    <citation type="submission" date="2020-03" db="EMBL/GenBank/DDBJ databases">
        <title>Assessment of the enzymatic potential of alkaline-tolerant lipase obtained from Bacillus luteus H11 (technogenic soil) for the bioremediation of saline soils contaminated with petroleum substances.</title>
        <authorList>
            <person name="Kalwasinska A."/>
        </authorList>
    </citation>
    <scope>NUCLEOTIDE SEQUENCE [LARGE SCALE GENOMIC DNA]</scope>
    <source>
        <strain evidence="1 2">H11</strain>
    </source>
</reference>
<organism evidence="1 2">
    <name type="scientific">Alkalicoccus luteus</name>
    <dbReference type="NCBI Taxonomy" id="1237094"/>
    <lineage>
        <taxon>Bacteria</taxon>
        <taxon>Bacillati</taxon>
        <taxon>Bacillota</taxon>
        <taxon>Bacilli</taxon>
        <taxon>Bacillales</taxon>
        <taxon>Bacillaceae</taxon>
        <taxon>Alkalicoccus</taxon>
    </lineage>
</organism>
<comment type="caution">
    <text evidence="1">The sequence shown here is derived from an EMBL/GenBank/DDBJ whole genome shotgun (WGS) entry which is preliminary data.</text>
</comment>
<evidence type="ECO:0000313" key="2">
    <source>
        <dbReference type="Proteomes" id="UP000752012"/>
    </source>
</evidence>
<dbReference type="AlphaFoldDB" id="A0A969PT68"/>
<gene>
    <name evidence="1" type="ORF">HCN83_10015</name>
</gene>
<dbReference type="EMBL" id="JAATHJ010000013">
    <property type="protein sequence ID" value="NJP37921.1"/>
    <property type="molecule type" value="Genomic_DNA"/>
</dbReference>
<dbReference type="NCBIfam" id="TIGR01725">
    <property type="entry name" value="phge_HK97_gp10"/>
    <property type="match status" value="1"/>
</dbReference>
<protein>
    <recommendedName>
        <fullName evidence="3">HK97 gp10 family phage protein</fullName>
    </recommendedName>
</protein>
<dbReference type="RefSeq" id="WP_168006952.1">
    <property type="nucleotide sequence ID" value="NZ_JAATHJ010000013.1"/>
</dbReference>
<evidence type="ECO:0000313" key="1">
    <source>
        <dbReference type="EMBL" id="NJP37921.1"/>
    </source>
</evidence>